<sequence>MIYIDKNESPVTPLNEKTITSIISATPYNLYPDKAYEQFKEAYANFYGLSAEQIIAGNGSDELIQKLMLIMPKGPALTLNPDFFMYQAYAAQVNREIAFVDATPDLTFDLETILSRIDEVQPSFFIMSNPHNPSGKQFDTAFLKAIADKMKALNGYFVIDEAYLDYGMAYDVEMAPHILRMRTLSKAFGIAGLRLGVLISTTETIQLIQKIEHPYPLNVFTLNIATYIFRQRDETRRFLTMQRQLANQLKQIFDTHVADKMSVFPSNANFVLTKGSAAQQLGQYVYDQGFKPRFYDEHVMKGYVRYSIATASQLKQLEEIVKEWSAKYDL</sequence>
<proteinExistence type="inferred from homology"/>
<keyword evidence="4 8" id="KW-0808">Transferase</keyword>
<dbReference type="SUPFAM" id="SSF53383">
    <property type="entry name" value="PLP-dependent transferases"/>
    <property type="match status" value="1"/>
</dbReference>
<dbReference type="PANTHER" id="PTHR42885:SF2">
    <property type="entry name" value="HISTIDINOL-PHOSPHATE AMINOTRANSFERASE"/>
    <property type="match status" value="1"/>
</dbReference>
<name>A0A7U7JRQ8_9STAP</name>
<dbReference type="Proteomes" id="UP000236509">
    <property type="component" value="Unassembled WGS sequence"/>
</dbReference>
<dbReference type="PROSITE" id="PS00599">
    <property type="entry name" value="AA_TRANSFER_CLASS_2"/>
    <property type="match status" value="1"/>
</dbReference>
<dbReference type="AlphaFoldDB" id="A0A7U7JRQ8"/>
<dbReference type="RefSeq" id="WP_031787609.1">
    <property type="nucleotide sequence ID" value="NZ_AP018562.1"/>
</dbReference>
<accession>A0A7U7JRQ8</accession>
<evidence type="ECO:0000256" key="6">
    <source>
        <dbReference type="RuleBase" id="RU003693"/>
    </source>
</evidence>
<dbReference type="Gene3D" id="3.90.1150.10">
    <property type="entry name" value="Aspartate Aminotransferase, domain 1"/>
    <property type="match status" value="1"/>
</dbReference>
<comment type="caution">
    <text evidence="8">The sequence shown here is derived from an EMBL/GenBank/DDBJ whole genome shotgun (WGS) entry which is preliminary data.</text>
</comment>
<keyword evidence="9" id="KW-1185">Reference proteome</keyword>
<evidence type="ECO:0000256" key="2">
    <source>
        <dbReference type="ARBA" id="ARBA00015148"/>
    </source>
</evidence>
<dbReference type="InterPro" id="IPR015421">
    <property type="entry name" value="PyrdxlP-dep_Trfase_major"/>
</dbReference>
<protein>
    <recommendedName>
        <fullName evidence="2">Putative pyridoxal phosphate-dependent acyltransferase</fullName>
    </recommendedName>
</protein>
<reference evidence="8 9" key="1">
    <citation type="submission" date="2015-04" db="EMBL/GenBank/DDBJ databases">
        <authorList>
            <person name="Cao L."/>
            <person name="Gao C.H."/>
        </authorList>
    </citation>
    <scope>NUCLEOTIDE SEQUENCE [LARGE SCALE GENOMIC DNA]</scope>
    <source>
        <strain evidence="8 9">SH3</strain>
    </source>
</reference>
<dbReference type="EMBL" id="CVOU01000007">
    <property type="protein sequence ID" value="CRI18590.1"/>
    <property type="molecule type" value="Genomic_DNA"/>
</dbReference>
<dbReference type="GO" id="GO:0030170">
    <property type="term" value="F:pyridoxal phosphate binding"/>
    <property type="evidence" value="ECO:0007669"/>
    <property type="project" value="InterPro"/>
</dbReference>
<dbReference type="InterPro" id="IPR015422">
    <property type="entry name" value="PyrdxlP-dep_Trfase_small"/>
</dbReference>
<comment type="cofactor">
    <cofactor evidence="1 6">
        <name>pyridoxal 5'-phosphate</name>
        <dbReference type="ChEBI" id="CHEBI:597326"/>
    </cofactor>
</comment>
<comment type="similarity">
    <text evidence="6">Belongs to the class-II pyridoxal-phosphate-dependent aminotransferase family.</text>
</comment>
<keyword evidence="5 6" id="KW-0663">Pyridoxal phosphate</keyword>
<evidence type="ECO:0000313" key="9">
    <source>
        <dbReference type="Proteomes" id="UP000236509"/>
    </source>
</evidence>
<evidence type="ECO:0000256" key="3">
    <source>
        <dbReference type="ARBA" id="ARBA00022576"/>
    </source>
</evidence>
<feature type="domain" description="Aminotransferase class I/classII large" evidence="7">
    <location>
        <begin position="22"/>
        <end position="288"/>
    </location>
</feature>
<evidence type="ECO:0000256" key="5">
    <source>
        <dbReference type="ARBA" id="ARBA00022898"/>
    </source>
</evidence>
<dbReference type="Pfam" id="PF00155">
    <property type="entry name" value="Aminotran_1_2"/>
    <property type="match status" value="1"/>
</dbReference>
<dbReference type="PANTHER" id="PTHR42885">
    <property type="entry name" value="HISTIDINOL-PHOSPHATE AMINOTRANSFERASE-RELATED"/>
    <property type="match status" value="1"/>
</dbReference>
<dbReference type="CDD" id="cd00609">
    <property type="entry name" value="AAT_like"/>
    <property type="match status" value="1"/>
</dbReference>
<organism evidence="8 9">
    <name type="scientific">Staphylococcus argenteus</name>
    <dbReference type="NCBI Taxonomy" id="985002"/>
    <lineage>
        <taxon>Bacteria</taxon>
        <taxon>Bacillati</taxon>
        <taxon>Bacillota</taxon>
        <taxon>Bacilli</taxon>
        <taxon>Bacillales</taxon>
        <taxon>Staphylococcaceae</taxon>
        <taxon>Staphylococcus</taxon>
    </lineage>
</organism>
<gene>
    <name evidence="8" type="ORF">BN1326_150202</name>
</gene>
<dbReference type="InterPro" id="IPR004839">
    <property type="entry name" value="Aminotransferase_I/II_large"/>
</dbReference>
<keyword evidence="3 8" id="KW-0032">Aminotransferase</keyword>
<evidence type="ECO:0000256" key="4">
    <source>
        <dbReference type="ARBA" id="ARBA00022679"/>
    </source>
</evidence>
<dbReference type="InterPro" id="IPR015424">
    <property type="entry name" value="PyrdxlP-dep_Trfase"/>
</dbReference>
<evidence type="ECO:0000259" key="7">
    <source>
        <dbReference type="Pfam" id="PF00155"/>
    </source>
</evidence>
<evidence type="ECO:0000313" key="8">
    <source>
        <dbReference type="EMBL" id="CRI18590.1"/>
    </source>
</evidence>
<dbReference type="Gene3D" id="3.40.640.10">
    <property type="entry name" value="Type I PLP-dependent aspartate aminotransferase-like (Major domain)"/>
    <property type="match status" value="1"/>
</dbReference>
<evidence type="ECO:0000256" key="1">
    <source>
        <dbReference type="ARBA" id="ARBA00001933"/>
    </source>
</evidence>
<dbReference type="InterPro" id="IPR001917">
    <property type="entry name" value="Aminotrans_II_pyridoxalP_BS"/>
</dbReference>
<dbReference type="GO" id="GO:0008483">
    <property type="term" value="F:transaminase activity"/>
    <property type="evidence" value="ECO:0007669"/>
    <property type="project" value="UniProtKB-KW"/>
</dbReference>